<evidence type="ECO:0000313" key="2">
    <source>
        <dbReference type="Proteomes" id="UP000538292"/>
    </source>
</evidence>
<keyword evidence="2" id="KW-1185">Reference proteome</keyword>
<reference evidence="1 2" key="1">
    <citation type="submission" date="2020-07" db="EMBL/GenBank/DDBJ databases">
        <title>Thermoactinomyces phylogeny.</title>
        <authorList>
            <person name="Dunlap C."/>
        </authorList>
    </citation>
    <scope>NUCLEOTIDE SEQUENCE [LARGE SCALE GENOMIC DNA]</scope>
    <source>
        <strain evidence="1 2">AMNI-1</strain>
    </source>
</reference>
<dbReference type="AlphaFoldDB" id="A0A7W1XRE8"/>
<dbReference type="RefSeq" id="WP_181738919.1">
    <property type="nucleotide sequence ID" value="NZ_JACEOL010000020.1"/>
</dbReference>
<comment type="caution">
    <text evidence="1">The sequence shown here is derived from an EMBL/GenBank/DDBJ whole genome shotgun (WGS) entry which is preliminary data.</text>
</comment>
<dbReference type="Proteomes" id="UP000538292">
    <property type="component" value="Unassembled WGS sequence"/>
</dbReference>
<protein>
    <submittedName>
        <fullName evidence="1">Uncharacterized protein</fullName>
    </submittedName>
</protein>
<accession>A0A7W1XRE8</accession>
<proteinExistence type="predicted"/>
<evidence type="ECO:0000313" key="1">
    <source>
        <dbReference type="EMBL" id="MBA4601923.1"/>
    </source>
</evidence>
<name>A0A7W1XRE8_9BACL</name>
<sequence length="83" mass="9965">MRCLAISEWEHLFYHIGFSKVTLHRIWSAAIELTGWLDWTNTPRTNREQIYPLLKLLPPSWFKNQAIYLQKAFWICEKQGLDT</sequence>
<gene>
    <name evidence="1" type="ORF">H2C83_06235</name>
</gene>
<dbReference type="EMBL" id="JACEOL010000020">
    <property type="protein sequence ID" value="MBA4601923.1"/>
    <property type="molecule type" value="Genomic_DNA"/>
</dbReference>
<organism evidence="1 2">
    <name type="scientific">Thermoactinomyces mirandus</name>
    <dbReference type="NCBI Taxonomy" id="2756294"/>
    <lineage>
        <taxon>Bacteria</taxon>
        <taxon>Bacillati</taxon>
        <taxon>Bacillota</taxon>
        <taxon>Bacilli</taxon>
        <taxon>Bacillales</taxon>
        <taxon>Thermoactinomycetaceae</taxon>
        <taxon>Thermoactinomyces</taxon>
    </lineage>
</organism>